<feature type="compositionally biased region" description="Polar residues" evidence="1">
    <location>
        <begin position="234"/>
        <end position="249"/>
    </location>
</feature>
<evidence type="ECO:0000259" key="2">
    <source>
        <dbReference type="Pfam" id="PF13963"/>
    </source>
</evidence>
<evidence type="ECO:0000313" key="3">
    <source>
        <dbReference type="EMBL" id="PKI48262.1"/>
    </source>
</evidence>
<dbReference type="AlphaFoldDB" id="A0A2I0IW64"/>
<feature type="region of interest" description="Disordered" evidence="1">
    <location>
        <begin position="218"/>
        <end position="259"/>
    </location>
</feature>
<gene>
    <name evidence="3" type="ORF">CRG98_031345</name>
</gene>
<protein>
    <recommendedName>
        <fullName evidence="2">Transposase-associated domain-containing protein</fullName>
    </recommendedName>
</protein>
<evidence type="ECO:0000256" key="1">
    <source>
        <dbReference type="SAM" id="MobiDB-lite"/>
    </source>
</evidence>
<dbReference type="InterPro" id="IPR029480">
    <property type="entry name" value="Transpos_assoc"/>
</dbReference>
<sequence>MAPLGQPTPPWGRLSEASGVSNEGFESKARRKSKTGIGRINREREGELGGSKPPFPATSRDRKGEQCRIPTPLSSDLLPCTRSPEAPETFGDLALGEIDDPKGMSWMYKRTYPDGRTRGIRPKLVAGVKTFLDYACGSTKFGRGKFRCPCTKCLYSGAVLMRGVVQLHLLQWGFRPDCWSWIEHGEDRPVEEPRKVFEYGGASADDMVQLQGLAQGRPPLPFAAIDGNDDVPNIPSTDASNHQQGNNDHQGGDDVDVGN</sequence>
<evidence type="ECO:0000313" key="4">
    <source>
        <dbReference type="Proteomes" id="UP000233551"/>
    </source>
</evidence>
<dbReference type="EMBL" id="PGOL01002418">
    <property type="protein sequence ID" value="PKI48262.1"/>
    <property type="molecule type" value="Genomic_DNA"/>
</dbReference>
<dbReference type="Pfam" id="PF13963">
    <property type="entry name" value="Transpos_assoc"/>
    <property type="match status" value="1"/>
</dbReference>
<feature type="domain" description="Transposase-associated" evidence="2">
    <location>
        <begin position="105"/>
        <end position="186"/>
    </location>
</feature>
<reference evidence="3 4" key="1">
    <citation type="submission" date="2017-11" db="EMBL/GenBank/DDBJ databases">
        <title>De-novo sequencing of pomegranate (Punica granatum L.) genome.</title>
        <authorList>
            <person name="Akparov Z."/>
            <person name="Amiraslanov A."/>
            <person name="Hajiyeva S."/>
            <person name="Abbasov M."/>
            <person name="Kaur K."/>
            <person name="Hamwieh A."/>
            <person name="Solovyev V."/>
            <person name="Salamov A."/>
            <person name="Braich B."/>
            <person name="Kosarev P."/>
            <person name="Mahmoud A."/>
            <person name="Hajiyev E."/>
            <person name="Babayeva S."/>
            <person name="Izzatullayeva V."/>
            <person name="Mammadov A."/>
            <person name="Mammadov A."/>
            <person name="Sharifova S."/>
            <person name="Ojaghi J."/>
            <person name="Eynullazada K."/>
            <person name="Bayramov B."/>
            <person name="Abdulazimova A."/>
            <person name="Shahmuradov I."/>
        </authorList>
    </citation>
    <scope>NUCLEOTIDE SEQUENCE [LARGE SCALE GENOMIC DNA]</scope>
    <source>
        <strain evidence="4">cv. AG2017</strain>
        <tissue evidence="3">Leaf</tissue>
    </source>
</reference>
<feature type="region of interest" description="Disordered" evidence="1">
    <location>
        <begin position="1"/>
        <end position="72"/>
    </location>
</feature>
<proteinExistence type="predicted"/>
<keyword evidence="4" id="KW-1185">Reference proteome</keyword>
<accession>A0A2I0IW64</accession>
<feature type="compositionally biased region" description="Pro residues" evidence="1">
    <location>
        <begin position="1"/>
        <end position="10"/>
    </location>
</feature>
<comment type="caution">
    <text evidence="3">The sequence shown here is derived from an EMBL/GenBank/DDBJ whole genome shotgun (WGS) entry which is preliminary data.</text>
</comment>
<dbReference type="Proteomes" id="UP000233551">
    <property type="component" value="Unassembled WGS sequence"/>
</dbReference>
<organism evidence="3 4">
    <name type="scientific">Punica granatum</name>
    <name type="common">Pomegranate</name>
    <dbReference type="NCBI Taxonomy" id="22663"/>
    <lineage>
        <taxon>Eukaryota</taxon>
        <taxon>Viridiplantae</taxon>
        <taxon>Streptophyta</taxon>
        <taxon>Embryophyta</taxon>
        <taxon>Tracheophyta</taxon>
        <taxon>Spermatophyta</taxon>
        <taxon>Magnoliopsida</taxon>
        <taxon>eudicotyledons</taxon>
        <taxon>Gunneridae</taxon>
        <taxon>Pentapetalae</taxon>
        <taxon>rosids</taxon>
        <taxon>malvids</taxon>
        <taxon>Myrtales</taxon>
        <taxon>Lythraceae</taxon>
        <taxon>Punica</taxon>
    </lineage>
</organism>
<name>A0A2I0IW64_PUNGR</name>